<dbReference type="RefSeq" id="WP_100423859.1">
    <property type="nucleotide sequence ID" value="NZ_BOOX01000005.1"/>
</dbReference>
<dbReference type="Pfam" id="PF09949">
    <property type="entry name" value="APP1_cat"/>
    <property type="match status" value="1"/>
</dbReference>
<dbReference type="AlphaFoldDB" id="A0A2M9CD75"/>
<feature type="region of interest" description="Disordered" evidence="1">
    <location>
        <begin position="1"/>
        <end position="21"/>
    </location>
</feature>
<evidence type="ECO:0000256" key="1">
    <source>
        <dbReference type="SAM" id="MobiDB-lite"/>
    </source>
</evidence>
<evidence type="ECO:0000313" key="4">
    <source>
        <dbReference type="Proteomes" id="UP000231693"/>
    </source>
</evidence>
<dbReference type="InterPro" id="IPR019236">
    <property type="entry name" value="APP1_cat"/>
</dbReference>
<organism evidence="3 4">
    <name type="scientific">Sediminihabitans luteus</name>
    <dbReference type="NCBI Taxonomy" id="1138585"/>
    <lineage>
        <taxon>Bacteria</taxon>
        <taxon>Bacillati</taxon>
        <taxon>Actinomycetota</taxon>
        <taxon>Actinomycetes</taxon>
        <taxon>Micrococcales</taxon>
        <taxon>Cellulomonadaceae</taxon>
        <taxon>Sediminihabitans</taxon>
    </lineage>
</organism>
<keyword evidence="4" id="KW-1185">Reference proteome</keyword>
<dbReference type="EMBL" id="PGFE01000005">
    <property type="protein sequence ID" value="PJJ69251.1"/>
    <property type="molecule type" value="Genomic_DNA"/>
</dbReference>
<feature type="compositionally biased region" description="Basic and acidic residues" evidence="1">
    <location>
        <begin position="10"/>
        <end position="21"/>
    </location>
</feature>
<accession>A0A2M9CD75</accession>
<dbReference type="OrthoDB" id="9789875at2"/>
<evidence type="ECO:0000259" key="2">
    <source>
        <dbReference type="Pfam" id="PF09949"/>
    </source>
</evidence>
<dbReference type="GO" id="GO:0008195">
    <property type="term" value="F:phosphatidate phosphatase activity"/>
    <property type="evidence" value="ECO:0007669"/>
    <property type="project" value="InterPro"/>
</dbReference>
<dbReference type="PANTHER" id="PTHR28208:SF3">
    <property type="entry name" value="PHOSPHATIDATE PHOSPHATASE APP1"/>
    <property type="match status" value="1"/>
</dbReference>
<dbReference type="InterPro" id="IPR052935">
    <property type="entry name" value="Mg2+_PAP"/>
</dbReference>
<gene>
    <name evidence="3" type="ORF">CLV28_2714</name>
</gene>
<name>A0A2M9CD75_9CELL</name>
<protein>
    <submittedName>
        <fullName evidence="3">Phosphatidate phosphatase APP1</fullName>
    </submittedName>
</protein>
<comment type="caution">
    <text evidence="3">The sequence shown here is derived from an EMBL/GenBank/DDBJ whole genome shotgun (WGS) entry which is preliminary data.</text>
</comment>
<sequence length="376" mass="41116">MPSLPGRRPRPVENDPETQRPHLAARVEDRYHAVLGRVLRARGWRPRVVPHTGYGSTTRVRVLGRVLLTSRSWFPGRDAAFERRGYRNFFAAPAPGEPVRVTIGTQDPVTVDLVADRGGYLDATVDVDLAPGWHEVAYRTRAGAPVLGRVHVVAPGARLGVVSDIDDTVMVTALPRPLVAAWNTFARHPSARMPVRGMAELYASIRREHPDAPFVYLSTGAWNTADTLRRFMDRHGFPPGPMLLTDWGPTNTGWFRSGPAHKNAALDRLVRELPDVRWLLVGDDGQHDPAIYARACALHPQHVAAVAIRRLTPTQQVLAHGTPVPQDGGATRVTRPRPAQPVADDVLPVPAGRPATVGAPDGYGLRSALRGLLPRP</sequence>
<evidence type="ECO:0000313" key="3">
    <source>
        <dbReference type="EMBL" id="PJJ69251.1"/>
    </source>
</evidence>
<dbReference type="Proteomes" id="UP000231693">
    <property type="component" value="Unassembled WGS sequence"/>
</dbReference>
<dbReference type="PANTHER" id="PTHR28208">
    <property type="entry name" value="PHOSPHATIDATE PHOSPHATASE APP1"/>
    <property type="match status" value="1"/>
</dbReference>
<feature type="domain" description="Phosphatidate phosphatase APP1 catalytic" evidence="2">
    <location>
        <begin position="160"/>
        <end position="310"/>
    </location>
</feature>
<feature type="region of interest" description="Disordered" evidence="1">
    <location>
        <begin position="320"/>
        <end position="359"/>
    </location>
</feature>
<proteinExistence type="predicted"/>
<reference evidence="3 4" key="1">
    <citation type="submission" date="2017-11" db="EMBL/GenBank/DDBJ databases">
        <title>Genomic Encyclopedia of Archaeal and Bacterial Type Strains, Phase II (KMG-II): From Individual Species to Whole Genera.</title>
        <authorList>
            <person name="Goeker M."/>
        </authorList>
    </citation>
    <scope>NUCLEOTIDE SEQUENCE [LARGE SCALE GENOMIC DNA]</scope>
    <source>
        <strain evidence="3 4">DSM 25478</strain>
    </source>
</reference>